<accession>A0A6C0CD31</accession>
<keyword evidence="1" id="KW-1133">Transmembrane helix</keyword>
<keyword evidence="1" id="KW-0812">Transmembrane</keyword>
<sequence length="230" mass="25764">MSDTNNRTYIIIGVVVVFLLIWFYYNRKVENFDGTNELDWSTELDRFYDGASTRGVEDYLVDNMVCSKKCCGDQWPTPFDGLDAEEIQQSILKPGFPGPFVRTNMTCANGIDGVGCPCIPARAYEFLANRGDGAHNIRDIEPTLFIRNDVGFAAPNDVNGPLYSGVNWGKLMMKQTDKQTDQQEMSPLEQVQQKLSMFSDTVKLTDIDRTIPLGNISSVRSSAPMNGSFR</sequence>
<protein>
    <submittedName>
        <fullName evidence="2">Uncharacterized protein</fullName>
    </submittedName>
</protein>
<feature type="transmembrane region" description="Helical" evidence="1">
    <location>
        <begin position="6"/>
        <end position="25"/>
    </location>
</feature>
<dbReference type="AlphaFoldDB" id="A0A6C0CD31"/>
<keyword evidence="1" id="KW-0472">Membrane</keyword>
<evidence type="ECO:0000256" key="1">
    <source>
        <dbReference type="SAM" id="Phobius"/>
    </source>
</evidence>
<reference evidence="2" key="1">
    <citation type="journal article" date="2020" name="Nature">
        <title>Giant virus diversity and host interactions through global metagenomics.</title>
        <authorList>
            <person name="Schulz F."/>
            <person name="Roux S."/>
            <person name="Paez-Espino D."/>
            <person name="Jungbluth S."/>
            <person name="Walsh D.A."/>
            <person name="Denef V.J."/>
            <person name="McMahon K.D."/>
            <person name="Konstantinidis K.T."/>
            <person name="Eloe-Fadrosh E.A."/>
            <person name="Kyrpides N.C."/>
            <person name="Woyke T."/>
        </authorList>
    </citation>
    <scope>NUCLEOTIDE SEQUENCE</scope>
    <source>
        <strain evidence="2">GVMAG-M-3300020192-26</strain>
    </source>
</reference>
<evidence type="ECO:0000313" key="2">
    <source>
        <dbReference type="EMBL" id="QHT01535.1"/>
    </source>
</evidence>
<name>A0A6C0CD31_9ZZZZ</name>
<proteinExistence type="predicted"/>
<dbReference type="EMBL" id="MN739376">
    <property type="protein sequence ID" value="QHT01535.1"/>
    <property type="molecule type" value="Genomic_DNA"/>
</dbReference>
<organism evidence="2">
    <name type="scientific">viral metagenome</name>
    <dbReference type="NCBI Taxonomy" id="1070528"/>
    <lineage>
        <taxon>unclassified sequences</taxon>
        <taxon>metagenomes</taxon>
        <taxon>organismal metagenomes</taxon>
    </lineage>
</organism>